<keyword evidence="5" id="KW-0443">Lipid metabolism</keyword>
<evidence type="ECO:0000256" key="1">
    <source>
        <dbReference type="ARBA" id="ARBA00010815"/>
    </source>
</evidence>
<evidence type="ECO:0000256" key="2">
    <source>
        <dbReference type="ARBA" id="ARBA00022603"/>
    </source>
</evidence>
<keyword evidence="4" id="KW-0949">S-adenosyl-L-methionine</keyword>
<evidence type="ECO:0000313" key="7">
    <source>
        <dbReference type="Proteomes" id="UP000648075"/>
    </source>
</evidence>
<dbReference type="InterPro" id="IPR029063">
    <property type="entry name" value="SAM-dependent_MTases_sf"/>
</dbReference>
<organism evidence="6 7">
    <name type="scientific">Novosphingobium colocasiae</name>
    <dbReference type="NCBI Taxonomy" id="1256513"/>
    <lineage>
        <taxon>Bacteria</taxon>
        <taxon>Pseudomonadati</taxon>
        <taxon>Pseudomonadota</taxon>
        <taxon>Alphaproteobacteria</taxon>
        <taxon>Sphingomonadales</taxon>
        <taxon>Sphingomonadaceae</taxon>
        <taxon>Novosphingobium</taxon>
    </lineage>
</organism>
<dbReference type="RefSeq" id="WP_189621635.1">
    <property type="nucleotide sequence ID" value="NZ_BMZA01000010.1"/>
</dbReference>
<keyword evidence="2" id="KW-0489">Methyltransferase</keyword>
<name>A0A918PI21_9SPHN</name>
<keyword evidence="3" id="KW-0808">Transferase</keyword>
<accession>A0A918PI21</accession>
<dbReference type="CDD" id="cd02440">
    <property type="entry name" value="AdoMet_MTases"/>
    <property type="match status" value="1"/>
</dbReference>
<dbReference type="PANTHER" id="PTHR43667:SF1">
    <property type="entry name" value="CYCLOPROPANE-FATTY-ACYL-PHOSPHOLIPID SYNTHASE"/>
    <property type="match status" value="1"/>
</dbReference>
<dbReference type="GO" id="GO:0008610">
    <property type="term" value="P:lipid biosynthetic process"/>
    <property type="evidence" value="ECO:0007669"/>
    <property type="project" value="InterPro"/>
</dbReference>
<comment type="similarity">
    <text evidence="1">Belongs to the CFA/CMAS family.</text>
</comment>
<dbReference type="EMBL" id="BMZA01000010">
    <property type="protein sequence ID" value="GGZ09771.1"/>
    <property type="molecule type" value="Genomic_DNA"/>
</dbReference>
<evidence type="ECO:0000256" key="4">
    <source>
        <dbReference type="ARBA" id="ARBA00022691"/>
    </source>
</evidence>
<dbReference type="Pfam" id="PF02353">
    <property type="entry name" value="CMAS"/>
    <property type="match status" value="1"/>
</dbReference>
<reference evidence="6" key="1">
    <citation type="journal article" date="2014" name="Int. J. Syst. Evol. Microbiol.">
        <title>Complete genome sequence of Corynebacterium casei LMG S-19264T (=DSM 44701T), isolated from a smear-ripened cheese.</title>
        <authorList>
            <consortium name="US DOE Joint Genome Institute (JGI-PGF)"/>
            <person name="Walter F."/>
            <person name="Albersmeier A."/>
            <person name="Kalinowski J."/>
            <person name="Ruckert C."/>
        </authorList>
    </citation>
    <scope>NUCLEOTIDE SEQUENCE</scope>
    <source>
        <strain evidence="6">KCTC 32255</strain>
    </source>
</reference>
<evidence type="ECO:0000256" key="5">
    <source>
        <dbReference type="ARBA" id="ARBA00023098"/>
    </source>
</evidence>
<evidence type="ECO:0000256" key="3">
    <source>
        <dbReference type="ARBA" id="ARBA00022679"/>
    </source>
</evidence>
<dbReference type="Proteomes" id="UP000648075">
    <property type="component" value="Unassembled WGS sequence"/>
</dbReference>
<proteinExistence type="inferred from homology"/>
<gene>
    <name evidence="6" type="ORF">GCM10011614_25960</name>
</gene>
<dbReference type="InterPro" id="IPR003333">
    <property type="entry name" value="CMAS"/>
</dbReference>
<dbReference type="Gene3D" id="3.40.50.150">
    <property type="entry name" value="Vaccinia Virus protein VP39"/>
    <property type="match status" value="1"/>
</dbReference>
<dbReference type="PIRSF" id="PIRSF003085">
    <property type="entry name" value="CMAS"/>
    <property type="match status" value="1"/>
</dbReference>
<dbReference type="GO" id="GO:0008168">
    <property type="term" value="F:methyltransferase activity"/>
    <property type="evidence" value="ECO:0007669"/>
    <property type="project" value="UniProtKB-KW"/>
</dbReference>
<protein>
    <submittedName>
        <fullName evidence="6">Cyclopropane-fatty-acyl-phospholipid synthase</fullName>
    </submittedName>
</protein>
<sequence length="418" mass="46395">MSAPILDRYLAKAIRHGTLTILRPDGSTTTVGQSAPGYPDIRIRLVDKATERQILMDPRIGAGEAYMDGRLIVEAGEIMDLAALLRMNNRWDHGGNIAPKGALKKLGGKLVTLIDGMNEAARAKRNIAHHYDIGNDLYRLFLDTDHMQYSCAYWPDDSMTLEQAQEAKLAHIAAKLRLDTPSAAPLRILDIGCGWGGMAIYLARKTGARVHGITLSEEQLALARERAEAAGVTDLVTFELVDYRALEARGERYDRIVSVGMFEHVGQAQFGQFFRTARALLAEDGVMLLHTIGRMGGPGATDLFTRKYIFPGGYIPALSETVAASEKVRLIAADVENLRLHYAKTLRQWYSRCVANKDAIIAMMDERFYRMWLFYLSGATAAFESGSMCNYQIQYIRDRHATPITRDYLADAEAGLTG</sequence>
<dbReference type="SUPFAM" id="SSF53335">
    <property type="entry name" value="S-adenosyl-L-methionine-dependent methyltransferases"/>
    <property type="match status" value="1"/>
</dbReference>
<reference evidence="6" key="2">
    <citation type="submission" date="2020-09" db="EMBL/GenBank/DDBJ databases">
        <authorList>
            <person name="Sun Q."/>
            <person name="Kim S."/>
        </authorList>
    </citation>
    <scope>NUCLEOTIDE SEQUENCE</scope>
    <source>
        <strain evidence="6">KCTC 32255</strain>
    </source>
</reference>
<dbReference type="AlphaFoldDB" id="A0A918PI21"/>
<dbReference type="GO" id="GO:0032259">
    <property type="term" value="P:methylation"/>
    <property type="evidence" value="ECO:0007669"/>
    <property type="project" value="UniProtKB-KW"/>
</dbReference>
<keyword evidence="7" id="KW-1185">Reference proteome</keyword>
<evidence type="ECO:0000313" key="6">
    <source>
        <dbReference type="EMBL" id="GGZ09771.1"/>
    </source>
</evidence>
<dbReference type="InterPro" id="IPR050723">
    <property type="entry name" value="CFA/CMAS"/>
</dbReference>
<comment type="caution">
    <text evidence="6">The sequence shown here is derived from an EMBL/GenBank/DDBJ whole genome shotgun (WGS) entry which is preliminary data.</text>
</comment>
<dbReference type="PANTHER" id="PTHR43667">
    <property type="entry name" value="CYCLOPROPANE-FATTY-ACYL-PHOSPHOLIPID SYNTHASE"/>
    <property type="match status" value="1"/>
</dbReference>